<evidence type="ECO:0000313" key="1">
    <source>
        <dbReference type="EMBL" id="KAH6923492.1"/>
    </source>
</evidence>
<dbReference type="EMBL" id="CM023488">
    <property type="protein sequence ID" value="KAH6923492.1"/>
    <property type="molecule type" value="Genomic_DNA"/>
</dbReference>
<protein>
    <submittedName>
        <fullName evidence="1">Uncharacterized protein</fullName>
    </submittedName>
</protein>
<reference evidence="1" key="1">
    <citation type="submission" date="2020-05" db="EMBL/GenBank/DDBJ databases">
        <title>Large-scale comparative analyses of tick genomes elucidate their genetic diversity and vector capacities.</title>
        <authorList>
            <person name="Jia N."/>
            <person name="Wang J."/>
            <person name="Shi W."/>
            <person name="Du L."/>
            <person name="Sun Y."/>
            <person name="Zhan W."/>
            <person name="Jiang J."/>
            <person name="Wang Q."/>
            <person name="Zhang B."/>
            <person name="Ji P."/>
            <person name="Sakyi L.B."/>
            <person name="Cui X."/>
            <person name="Yuan T."/>
            <person name="Jiang B."/>
            <person name="Yang W."/>
            <person name="Lam T.T.-Y."/>
            <person name="Chang Q."/>
            <person name="Ding S."/>
            <person name="Wang X."/>
            <person name="Zhu J."/>
            <person name="Ruan X."/>
            <person name="Zhao L."/>
            <person name="Wei J."/>
            <person name="Que T."/>
            <person name="Du C."/>
            <person name="Cheng J."/>
            <person name="Dai P."/>
            <person name="Han X."/>
            <person name="Huang E."/>
            <person name="Gao Y."/>
            <person name="Liu J."/>
            <person name="Shao H."/>
            <person name="Ye R."/>
            <person name="Li L."/>
            <person name="Wei W."/>
            <person name="Wang X."/>
            <person name="Wang C."/>
            <person name="Yang T."/>
            <person name="Huo Q."/>
            <person name="Li W."/>
            <person name="Guo W."/>
            <person name="Chen H."/>
            <person name="Zhou L."/>
            <person name="Ni X."/>
            <person name="Tian J."/>
            <person name="Zhou Y."/>
            <person name="Sheng Y."/>
            <person name="Liu T."/>
            <person name="Pan Y."/>
            <person name="Xia L."/>
            <person name="Li J."/>
            <person name="Zhao F."/>
            <person name="Cao W."/>
        </authorList>
    </citation>
    <scope>NUCLEOTIDE SEQUENCE</scope>
    <source>
        <strain evidence="1">Hyas-2018</strain>
    </source>
</reference>
<comment type="caution">
    <text evidence="1">The sequence shown here is derived from an EMBL/GenBank/DDBJ whole genome shotgun (WGS) entry which is preliminary data.</text>
</comment>
<keyword evidence="2" id="KW-1185">Reference proteome</keyword>
<evidence type="ECO:0000313" key="2">
    <source>
        <dbReference type="Proteomes" id="UP000821845"/>
    </source>
</evidence>
<gene>
    <name evidence="1" type="ORF">HPB50_001954</name>
</gene>
<organism evidence="1 2">
    <name type="scientific">Hyalomma asiaticum</name>
    <name type="common">Tick</name>
    <dbReference type="NCBI Taxonomy" id="266040"/>
    <lineage>
        <taxon>Eukaryota</taxon>
        <taxon>Metazoa</taxon>
        <taxon>Ecdysozoa</taxon>
        <taxon>Arthropoda</taxon>
        <taxon>Chelicerata</taxon>
        <taxon>Arachnida</taxon>
        <taxon>Acari</taxon>
        <taxon>Parasitiformes</taxon>
        <taxon>Ixodida</taxon>
        <taxon>Ixodoidea</taxon>
        <taxon>Ixodidae</taxon>
        <taxon>Hyalomminae</taxon>
        <taxon>Hyalomma</taxon>
    </lineage>
</organism>
<accession>A0ACB7RKQ5</accession>
<name>A0ACB7RKQ5_HYAAI</name>
<sequence length="513" mass="55755">MCRILRSEACRQVRFYTDCLQVVNQNELLLHSAQKRFLQDMRLASQTADFLWGNVVVRLPRRGRRIPGQGQEVTVLGDAVIPENVASLLKLGPKFCEHPDLDKTELLSVVRTAAGRARTDEVDRCIREGVDCRPQRVKRGNTARQRTTVAVLREAGLKLLVSDKEGGFVVMPSGIYKDKADAAILNNFKEVQGVPPVKVKTRAVQLCKNVGLPRLATEASQVPLVPSADMNGPVVLGLILKTLFSSLAYDVERPTKLGPVGGRRIQVLGTTIEEYRGIPYAEPPVGELRFKPPVPAQAWDGTLDASSRRTGCPQRRARDGAGLMGGDLEYGEDCLHLNIWTAEGHRKRPVLVWIHGGGFNYGSASYDNYTGSVIAAKTGLVVASLNYRLGVLGFLNADTPEAPGNVGLLDQNLALKWIRKNIRNFGGDPTRITLIGESAGAMSVHAHLLSPMSRGLFRRAITMSGAMGTPDFSDPVHRSVSKGDAVAAIVGCRSADVTLDSQPDSVIACLRNK</sequence>
<dbReference type="Proteomes" id="UP000821845">
    <property type="component" value="Chromosome 8"/>
</dbReference>
<proteinExistence type="predicted"/>